<dbReference type="SUPFAM" id="SSF47095">
    <property type="entry name" value="HMG-box"/>
    <property type="match status" value="1"/>
</dbReference>
<organism evidence="5">
    <name type="scientific">Amphora coffeiformis</name>
    <dbReference type="NCBI Taxonomy" id="265554"/>
    <lineage>
        <taxon>Eukaryota</taxon>
        <taxon>Sar</taxon>
        <taxon>Stramenopiles</taxon>
        <taxon>Ochrophyta</taxon>
        <taxon>Bacillariophyta</taxon>
        <taxon>Bacillariophyceae</taxon>
        <taxon>Bacillariophycidae</taxon>
        <taxon>Thalassiophysales</taxon>
        <taxon>Catenulaceae</taxon>
        <taxon>Amphora</taxon>
    </lineage>
</organism>
<accession>A0A7S3PDQ4</accession>
<feature type="compositionally biased region" description="Low complexity" evidence="3">
    <location>
        <begin position="9"/>
        <end position="27"/>
    </location>
</feature>
<dbReference type="GO" id="GO:0003677">
    <property type="term" value="F:DNA binding"/>
    <property type="evidence" value="ECO:0007669"/>
    <property type="project" value="UniProtKB-UniRule"/>
</dbReference>
<feature type="compositionally biased region" description="Basic and acidic residues" evidence="3">
    <location>
        <begin position="30"/>
        <end position="48"/>
    </location>
</feature>
<keyword evidence="1 2" id="KW-0238">DNA-binding</keyword>
<dbReference type="SMART" id="SM00398">
    <property type="entry name" value="HMG"/>
    <property type="match status" value="1"/>
</dbReference>
<evidence type="ECO:0000256" key="3">
    <source>
        <dbReference type="SAM" id="MobiDB-lite"/>
    </source>
</evidence>
<evidence type="ECO:0000256" key="2">
    <source>
        <dbReference type="PROSITE-ProRule" id="PRU00267"/>
    </source>
</evidence>
<dbReference type="PANTHER" id="PTHR48112">
    <property type="entry name" value="HIGH MOBILITY GROUP PROTEIN DSP1"/>
    <property type="match status" value="1"/>
</dbReference>
<gene>
    <name evidence="5" type="ORF">ACOF00016_LOCUS18989</name>
</gene>
<proteinExistence type="predicted"/>
<dbReference type="AlphaFoldDB" id="A0A7S3PDQ4"/>
<name>A0A7S3PDQ4_9STRA</name>
<dbReference type="InterPro" id="IPR009071">
    <property type="entry name" value="HMG_box_dom"/>
</dbReference>
<protein>
    <recommendedName>
        <fullName evidence="4">HMG box domain-containing protein</fullName>
    </recommendedName>
</protein>
<reference evidence="5" key="1">
    <citation type="submission" date="2021-01" db="EMBL/GenBank/DDBJ databases">
        <authorList>
            <person name="Corre E."/>
            <person name="Pelletier E."/>
            <person name="Niang G."/>
            <person name="Scheremetjew M."/>
            <person name="Finn R."/>
            <person name="Kale V."/>
            <person name="Holt S."/>
            <person name="Cochrane G."/>
            <person name="Meng A."/>
            <person name="Brown T."/>
            <person name="Cohen L."/>
        </authorList>
    </citation>
    <scope>NUCLEOTIDE SEQUENCE</scope>
    <source>
        <strain evidence="5">CCMP127</strain>
    </source>
</reference>
<dbReference type="CDD" id="cd00084">
    <property type="entry name" value="HMG-box_SF"/>
    <property type="match status" value="1"/>
</dbReference>
<sequence>MNVGPSGEASKASPSNSPANSVAGPAADLAKFENDEVRVGREESDLKGPPKTTFVQKDAVLEPTKQSAPKGKKKRTWKKPEGMPKRPLSAYNIYFQEQRKELLGDEVSSAFPVTDQTKRKHRKSHGVMGFQEMASTIGKNWKALKPEERKPYDDMAAVEKAKYKEKVERWRSGEDDTGFAAGIGEASPPSEDDDVFAVKNPGKAETTDPVVNLSRRSSLSQGQPIMLPRMGAGAHPQFAGGSNLPLMQHQPGSISAPMIPSGGLSDSRLMVPSVGGLSDSGRMMPGVAGISDSGRMMSAIPGLSDSGRPIPGSAALSGDSEGGRLDHLQRMYELRVREAALLREEMERSLAQSGRPVGSPLPAQNLQSPMAHLMGDVGGPNNLLGMGRRNQQSQGFQSNLMGGGTRRMSLGSSIRSVPQQHQQQPYPSDMYMFSPGGQQQLRQAEEAWQHQLTLGNQGGLSQLAQQQQMGTDPVSALREHRARLLQQALESERAYRAEEEFQRFLRRQSGPGGGM</sequence>
<dbReference type="GO" id="GO:0005634">
    <property type="term" value="C:nucleus"/>
    <property type="evidence" value="ECO:0007669"/>
    <property type="project" value="UniProtKB-UniRule"/>
</dbReference>
<evidence type="ECO:0000256" key="1">
    <source>
        <dbReference type="ARBA" id="ARBA00023125"/>
    </source>
</evidence>
<dbReference type="PANTHER" id="PTHR48112:SF22">
    <property type="entry name" value="MITOCHONDRIAL TRANSCRIPTION FACTOR A, ISOFORM B"/>
    <property type="match status" value="1"/>
</dbReference>
<feature type="region of interest" description="Disordered" evidence="3">
    <location>
        <begin position="1"/>
        <end position="84"/>
    </location>
</feature>
<feature type="DNA-binding region" description="HMG box" evidence="2">
    <location>
        <begin position="84"/>
        <end position="171"/>
    </location>
</feature>
<feature type="domain" description="HMG box" evidence="4">
    <location>
        <begin position="84"/>
        <end position="171"/>
    </location>
</feature>
<evidence type="ECO:0000313" key="5">
    <source>
        <dbReference type="EMBL" id="CAE0422411.1"/>
    </source>
</evidence>
<dbReference type="InterPro" id="IPR050342">
    <property type="entry name" value="HMGB"/>
</dbReference>
<keyword evidence="2" id="KW-0539">Nucleus</keyword>
<evidence type="ECO:0000259" key="4">
    <source>
        <dbReference type="PROSITE" id="PS50118"/>
    </source>
</evidence>
<dbReference type="EMBL" id="HBIM01025505">
    <property type="protein sequence ID" value="CAE0422411.1"/>
    <property type="molecule type" value="Transcribed_RNA"/>
</dbReference>
<dbReference type="Pfam" id="PF00505">
    <property type="entry name" value="HMG_box"/>
    <property type="match status" value="1"/>
</dbReference>
<dbReference type="Gene3D" id="1.10.30.10">
    <property type="entry name" value="High mobility group box domain"/>
    <property type="match status" value="1"/>
</dbReference>
<dbReference type="PROSITE" id="PS50118">
    <property type="entry name" value="HMG_BOX_2"/>
    <property type="match status" value="1"/>
</dbReference>
<dbReference type="InterPro" id="IPR036910">
    <property type="entry name" value="HMG_box_dom_sf"/>
</dbReference>